<protein>
    <submittedName>
        <fullName evidence="1">Uncharacterized protein</fullName>
    </submittedName>
</protein>
<organism evidence="1 2">
    <name type="scientific">Aspergillus ochraceoroseus IBT 24754</name>
    <dbReference type="NCBI Taxonomy" id="1392256"/>
    <lineage>
        <taxon>Eukaryota</taxon>
        <taxon>Fungi</taxon>
        <taxon>Dikarya</taxon>
        <taxon>Ascomycota</taxon>
        <taxon>Pezizomycotina</taxon>
        <taxon>Eurotiomycetes</taxon>
        <taxon>Eurotiomycetidae</taxon>
        <taxon>Eurotiales</taxon>
        <taxon>Aspergillaceae</taxon>
        <taxon>Aspergillus</taxon>
        <taxon>Aspergillus subgen. Nidulantes</taxon>
    </lineage>
</organism>
<dbReference type="EMBL" id="MSFN02000001">
    <property type="protein sequence ID" value="PTU24198.1"/>
    <property type="molecule type" value="Genomic_DNA"/>
</dbReference>
<reference evidence="1 2" key="1">
    <citation type="journal article" date="2018" name="Proc. Natl. Acad. Sci. U.S.A.">
        <title>Linking secondary metabolites to gene clusters through genome sequencing of six diverse Aspergillus species.</title>
        <authorList>
            <person name="Kaerboelling I."/>
            <person name="Vesth T.C."/>
            <person name="Frisvad J.C."/>
            <person name="Nybo J.L."/>
            <person name="Theobald S."/>
            <person name="Kuo A."/>
            <person name="Bowyer P."/>
            <person name="Matsuda Y."/>
            <person name="Mondo S."/>
            <person name="Lyhne E.K."/>
            <person name="Kogle M.E."/>
            <person name="Clum A."/>
            <person name="Lipzen A."/>
            <person name="Salamov A."/>
            <person name="Ngan C.Y."/>
            <person name="Daum C."/>
            <person name="Chiniquy J."/>
            <person name="Barry K."/>
            <person name="LaButti K."/>
            <person name="Haridas S."/>
            <person name="Simmons B.A."/>
            <person name="Magnuson J.K."/>
            <person name="Mortensen U.H."/>
            <person name="Larsen T.O."/>
            <person name="Grigoriev I.V."/>
            <person name="Baker S.E."/>
            <person name="Andersen M.R."/>
        </authorList>
    </citation>
    <scope>NUCLEOTIDE SEQUENCE [LARGE SCALE GENOMIC DNA]</scope>
    <source>
        <strain evidence="1 2">IBT 24754</strain>
    </source>
</reference>
<dbReference type="AlphaFoldDB" id="A0A2T5M6N5"/>
<dbReference type="GeneID" id="63809526"/>
<name>A0A2T5M6N5_9EURO</name>
<dbReference type="RefSeq" id="XP_040755590.1">
    <property type="nucleotide sequence ID" value="XM_040892644.1"/>
</dbReference>
<proteinExistence type="predicted"/>
<comment type="caution">
    <text evidence="1">The sequence shown here is derived from an EMBL/GenBank/DDBJ whole genome shotgun (WGS) entry which is preliminary data.</text>
</comment>
<dbReference type="Proteomes" id="UP000244073">
    <property type="component" value="Unassembled WGS sequence"/>
</dbReference>
<accession>A0A2T5M6N5</accession>
<sequence>MPSMSSSVCFLLITRSGERQRNNNNNTYLHTYCPIPSYGVILQTRNLQNLQP</sequence>
<evidence type="ECO:0000313" key="1">
    <source>
        <dbReference type="EMBL" id="PTU24198.1"/>
    </source>
</evidence>
<gene>
    <name evidence="1" type="ORF">P175DRAFT_022911</name>
</gene>
<evidence type="ECO:0000313" key="2">
    <source>
        <dbReference type="Proteomes" id="UP000244073"/>
    </source>
</evidence>
<dbReference type="VEuPathDB" id="FungiDB:P175DRAFT_022911"/>